<accession>A0A2K9EGI2</accession>
<dbReference type="InterPro" id="IPR010162">
    <property type="entry name" value="PepT-like"/>
</dbReference>
<dbReference type="PANTHER" id="PTHR42994">
    <property type="entry name" value="PEPTIDASE T"/>
    <property type="match status" value="1"/>
</dbReference>
<keyword evidence="5" id="KW-0862">Zinc</keyword>
<comment type="similarity">
    <text evidence="7">Belongs to the peptidase M42 family.</text>
</comment>
<dbReference type="Pfam" id="PF01546">
    <property type="entry name" value="Peptidase_M20"/>
    <property type="match status" value="1"/>
</dbReference>
<keyword evidence="3 8" id="KW-0479">Metal-binding</keyword>
<dbReference type="SUPFAM" id="SSF55031">
    <property type="entry name" value="Bacterial exopeptidase dimerisation domain"/>
    <property type="match status" value="1"/>
</dbReference>
<organism evidence="10 11">
    <name type="scientific">Acetivibrio saccincola</name>
    <dbReference type="NCBI Taxonomy" id="1677857"/>
    <lineage>
        <taxon>Bacteria</taxon>
        <taxon>Bacillati</taxon>
        <taxon>Bacillota</taxon>
        <taxon>Clostridia</taxon>
        <taxon>Eubacteriales</taxon>
        <taxon>Oscillospiraceae</taxon>
        <taxon>Acetivibrio</taxon>
    </lineage>
</organism>
<dbReference type="PANTHER" id="PTHR42994:SF2">
    <property type="entry name" value="PEPTIDASE"/>
    <property type="match status" value="1"/>
</dbReference>
<dbReference type="EC" id="3.4.11.4" evidence="10"/>
<comment type="cofactor">
    <cofactor evidence="8">
        <name>a divalent metal cation</name>
        <dbReference type="ChEBI" id="CHEBI:60240"/>
    </cofactor>
    <text evidence="8">Binds 2 divalent metal cations per subunit.</text>
</comment>
<dbReference type="InterPro" id="IPR001261">
    <property type="entry name" value="ArgE/DapE_CS"/>
</dbReference>
<dbReference type="RefSeq" id="WP_101302706.1">
    <property type="nucleotide sequence ID" value="NZ_CP025197.1"/>
</dbReference>
<dbReference type="InterPro" id="IPR008007">
    <property type="entry name" value="Peptidase_M42"/>
</dbReference>
<dbReference type="KEGG" id="hsc:HVS_12240"/>
<evidence type="ECO:0000256" key="6">
    <source>
        <dbReference type="ARBA" id="ARBA00023049"/>
    </source>
</evidence>
<keyword evidence="4 10" id="KW-0378">Hydrolase</keyword>
<dbReference type="Proteomes" id="UP000233534">
    <property type="component" value="Chromosome"/>
</dbReference>
<reference evidence="10 11" key="1">
    <citation type="submission" date="2017-12" db="EMBL/GenBank/DDBJ databases">
        <title>Complete genome sequence of Herbivorax saccincola GGR1, a novel Cellulosome-producing hydrolytic bacterium in a thermophilic biogas plant, established by Illumina and Nanopore MinION sequencing.</title>
        <authorList>
            <person name="Pechtl A."/>
            <person name="Ruckert C."/>
            <person name="Koeck D.E."/>
            <person name="Maus I."/>
            <person name="Winkler A."/>
            <person name="Kalinowski J."/>
            <person name="Puhler A."/>
            <person name="Schwarz W.W."/>
            <person name="Zverlov V.V."/>
            <person name="Schluter A."/>
            <person name="Liebl W."/>
        </authorList>
    </citation>
    <scope>NUCLEOTIDE SEQUENCE [LARGE SCALE GENOMIC DNA]</scope>
    <source>
        <strain evidence="11">SR1</strain>
    </source>
</reference>
<keyword evidence="2" id="KW-0645">Protease</keyword>
<feature type="domain" description="Peptidase M20 dimerisation" evidence="9">
    <location>
        <begin position="180"/>
        <end position="271"/>
    </location>
</feature>
<dbReference type="EMBL" id="CP025197">
    <property type="protein sequence ID" value="AUG58325.1"/>
    <property type="molecule type" value="Genomic_DNA"/>
</dbReference>
<dbReference type="InterPro" id="IPR011650">
    <property type="entry name" value="Peptidase_M20_dimer"/>
</dbReference>
<evidence type="ECO:0000256" key="1">
    <source>
        <dbReference type="ARBA" id="ARBA00001947"/>
    </source>
</evidence>
<evidence type="ECO:0000256" key="7">
    <source>
        <dbReference type="PIRNR" id="PIRNR001123"/>
    </source>
</evidence>
<dbReference type="Gene3D" id="3.30.70.360">
    <property type="match status" value="1"/>
</dbReference>
<gene>
    <name evidence="10" type="primary">pepT</name>
    <name evidence="10" type="ORF">HVS_12240</name>
</gene>
<dbReference type="PIRSF" id="PIRSF001123">
    <property type="entry name" value="PepA_GA"/>
    <property type="match status" value="1"/>
</dbReference>
<dbReference type="GO" id="GO:0006508">
    <property type="term" value="P:proteolysis"/>
    <property type="evidence" value="ECO:0007669"/>
    <property type="project" value="UniProtKB-KW"/>
</dbReference>
<dbReference type="SUPFAM" id="SSF53187">
    <property type="entry name" value="Zn-dependent exopeptidases"/>
    <property type="match status" value="1"/>
</dbReference>
<name>A0A2K9EGI2_9FIRM</name>
<sequence length="370" mass="39940">MVNRDRIIDEFIHLVKIDSISLYERDMADALKIRMMKEGISVKEDDTAKKIGGNAGNLICTLKGNKDVSPILLMAHMDTVTPGIGKKPQLEGNIIKSDGTTILGADDVAGIVCILEAVRVLKEQKIDHGDIYIVFTVAEELGLLGAKNLDLSDINAKYGFVLDLGGEIGYAAISAPTQNTFDIKIIGKAAHAGIEPEKGISAIQIAVDAISNMKLGRVDDETTANIGTIKGGEATNIVCEEVEIRAEARSRDNEKLKTQTEHIKSCFEESAGKFGGKVVFRTEHLYPAYNIDESEEIISILKTASEKAGIELKLGQTGGGSDTNIINSKGIKSVNISVGMDKVHSLEEQINIDDMVKATEFLISIIQSIN</sequence>
<proteinExistence type="inferred from homology"/>
<dbReference type="NCBIfam" id="TIGR01883">
    <property type="entry name" value="PepT-like"/>
    <property type="match status" value="1"/>
</dbReference>
<keyword evidence="6" id="KW-0482">Metalloprotease</keyword>
<dbReference type="GO" id="GO:0045148">
    <property type="term" value="F:tripeptide aminopeptidase activity"/>
    <property type="evidence" value="ECO:0007669"/>
    <property type="project" value="UniProtKB-EC"/>
</dbReference>
<evidence type="ECO:0000259" key="9">
    <source>
        <dbReference type="Pfam" id="PF07687"/>
    </source>
</evidence>
<evidence type="ECO:0000256" key="8">
    <source>
        <dbReference type="PIRSR" id="PIRSR001123-2"/>
    </source>
</evidence>
<protein>
    <submittedName>
        <fullName evidence="10">Peptidase T</fullName>
        <ecNumber evidence="10">3.4.11.4</ecNumber>
    </submittedName>
</protein>
<keyword evidence="11" id="KW-1185">Reference proteome</keyword>
<evidence type="ECO:0000256" key="2">
    <source>
        <dbReference type="ARBA" id="ARBA00022670"/>
    </source>
</evidence>
<evidence type="ECO:0000256" key="3">
    <source>
        <dbReference type="ARBA" id="ARBA00022723"/>
    </source>
</evidence>
<dbReference type="PROSITE" id="PS00758">
    <property type="entry name" value="ARGE_DAPE_CPG2_1"/>
    <property type="match status" value="1"/>
</dbReference>
<keyword evidence="10" id="KW-0031">Aminopeptidase</keyword>
<dbReference type="GO" id="GO:0008237">
    <property type="term" value="F:metallopeptidase activity"/>
    <property type="evidence" value="ECO:0007669"/>
    <property type="project" value="UniProtKB-KW"/>
</dbReference>
<evidence type="ECO:0000256" key="4">
    <source>
        <dbReference type="ARBA" id="ARBA00022801"/>
    </source>
</evidence>
<dbReference type="GO" id="GO:0046872">
    <property type="term" value="F:metal ion binding"/>
    <property type="evidence" value="ECO:0007669"/>
    <property type="project" value="UniProtKB-UniRule"/>
</dbReference>
<dbReference type="AlphaFoldDB" id="A0A2K9EGI2"/>
<dbReference type="Gene3D" id="3.40.630.10">
    <property type="entry name" value="Zn peptidases"/>
    <property type="match status" value="1"/>
</dbReference>
<comment type="cofactor">
    <cofactor evidence="1">
        <name>Zn(2+)</name>
        <dbReference type="ChEBI" id="CHEBI:29105"/>
    </cofactor>
</comment>
<evidence type="ECO:0000313" key="10">
    <source>
        <dbReference type="EMBL" id="AUG58325.1"/>
    </source>
</evidence>
<dbReference type="InterPro" id="IPR036264">
    <property type="entry name" value="Bact_exopeptidase_dim_dom"/>
</dbReference>
<dbReference type="Pfam" id="PF07687">
    <property type="entry name" value="M20_dimer"/>
    <property type="match status" value="1"/>
</dbReference>
<evidence type="ECO:0000313" key="11">
    <source>
        <dbReference type="Proteomes" id="UP000233534"/>
    </source>
</evidence>
<feature type="binding site" evidence="8">
    <location>
        <position position="344"/>
    </location>
    <ligand>
        <name>Zn(2+)</name>
        <dbReference type="ChEBI" id="CHEBI:29105"/>
        <label>2</label>
    </ligand>
</feature>
<evidence type="ECO:0000256" key="5">
    <source>
        <dbReference type="ARBA" id="ARBA00022833"/>
    </source>
</evidence>
<dbReference type="InterPro" id="IPR002933">
    <property type="entry name" value="Peptidase_M20"/>
</dbReference>